<organism evidence="1">
    <name type="scientific">Anopheles sinensis</name>
    <name type="common">Mosquito</name>
    <dbReference type="NCBI Taxonomy" id="74873"/>
    <lineage>
        <taxon>Eukaryota</taxon>
        <taxon>Metazoa</taxon>
        <taxon>Ecdysozoa</taxon>
        <taxon>Arthropoda</taxon>
        <taxon>Hexapoda</taxon>
        <taxon>Insecta</taxon>
        <taxon>Pterygota</taxon>
        <taxon>Neoptera</taxon>
        <taxon>Endopterygota</taxon>
        <taxon>Diptera</taxon>
        <taxon>Nematocera</taxon>
        <taxon>Culicoidea</taxon>
        <taxon>Culicidae</taxon>
        <taxon>Anophelinae</taxon>
        <taxon>Anopheles</taxon>
    </lineage>
</organism>
<reference evidence="2" key="2">
    <citation type="submission" date="2020-05" db="UniProtKB">
        <authorList>
            <consortium name="EnsemblMetazoa"/>
        </authorList>
    </citation>
    <scope>IDENTIFICATION</scope>
</reference>
<dbReference type="VEuPathDB" id="VectorBase:ASIC009391"/>
<protein>
    <submittedName>
        <fullName evidence="1 2">Transcription regulator protein</fullName>
    </submittedName>
</protein>
<dbReference type="EMBL" id="KE525143">
    <property type="protein sequence ID" value="KFB41742.1"/>
    <property type="molecule type" value="Genomic_DNA"/>
</dbReference>
<evidence type="ECO:0000313" key="3">
    <source>
        <dbReference type="Proteomes" id="UP000030765"/>
    </source>
</evidence>
<reference evidence="1 3" key="1">
    <citation type="journal article" date="2014" name="BMC Genomics">
        <title>Genome sequence of Anopheles sinensis provides insight into genetics basis of mosquito competence for malaria parasites.</title>
        <authorList>
            <person name="Zhou D."/>
            <person name="Zhang D."/>
            <person name="Ding G."/>
            <person name="Shi L."/>
            <person name="Hou Q."/>
            <person name="Ye Y."/>
            <person name="Xu Y."/>
            <person name="Zhou H."/>
            <person name="Xiong C."/>
            <person name="Li S."/>
            <person name="Yu J."/>
            <person name="Hong S."/>
            <person name="Yu X."/>
            <person name="Zou P."/>
            <person name="Chen C."/>
            <person name="Chang X."/>
            <person name="Wang W."/>
            <person name="Lv Y."/>
            <person name="Sun Y."/>
            <person name="Ma L."/>
            <person name="Shen B."/>
            <person name="Zhu C."/>
        </authorList>
    </citation>
    <scope>NUCLEOTIDE SEQUENCE [LARGE SCALE GENOMIC DNA]</scope>
</reference>
<proteinExistence type="predicted"/>
<gene>
    <name evidence="1" type="ORF">ZHAS_00009391</name>
</gene>
<accession>A0A084VUU8</accession>
<sequence length="132" mass="14684">MCPEPEALGCSSQVDSERHLELQFISFCINSFIPERGRTNRRTPAKLQPPVLVLIYVTNNGSRHFLLLQLTGASFYPRLHSPSGMAFGTKLFHTLSIARRNGQSFPVFAATTYDGLSQVTNRGRLSCIKARA</sequence>
<evidence type="ECO:0000313" key="1">
    <source>
        <dbReference type="EMBL" id="KFB41742.1"/>
    </source>
</evidence>
<dbReference type="EnsemblMetazoa" id="ASIC009391-RA">
    <property type="protein sequence ID" value="ASIC009391-PA"/>
    <property type="gene ID" value="ASIC009391"/>
</dbReference>
<name>A0A084VUU8_ANOSI</name>
<dbReference type="AlphaFoldDB" id="A0A084VUU8"/>
<dbReference type="Proteomes" id="UP000030765">
    <property type="component" value="Unassembled WGS sequence"/>
</dbReference>
<keyword evidence="3" id="KW-1185">Reference proteome</keyword>
<dbReference type="EMBL" id="ATLV01017020">
    <property type="status" value="NOT_ANNOTATED_CDS"/>
    <property type="molecule type" value="Genomic_DNA"/>
</dbReference>
<evidence type="ECO:0000313" key="2">
    <source>
        <dbReference type="EnsemblMetazoa" id="ASIC009391-PA"/>
    </source>
</evidence>